<sequence length="105" mass="12176">KLLSTHQNANKKSSIETSNKLDKYTIDLTTENSHFSKYARVENTEDDNNLYKQNAECSKVYISKNNKYDSDIDIIDESKYVIHNHGKINRSKEEIAQSVVYNTRS</sequence>
<evidence type="ECO:0000313" key="2">
    <source>
        <dbReference type="Proteomes" id="UP000789860"/>
    </source>
</evidence>
<feature type="non-terminal residue" evidence="1">
    <location>
        <position position="1"/>
    </location>
</feature>
<gene>
    <name evidence="1" type="ORF">SCALOS_LOCUS4692</name>
</gene>
<keyword evidence="2" id="KW-1185">Reference proteome</keyword>
<dbReference type="EMBL" id="CAJVPM010006633">
    <property type="protein sequence ID" value="CAG8537180.1"/>
    <property type="molecule type" value="Genomic_DNA"/>
</dbReference>
<proteinExistence type="predicted"/>
<evidence type="ECO:0000313" key="1">
    <source>
        <dbReference type="EMBL" id="CAG8537180.1"/>
    </source>
</evidence>
<name>A0ACA9LPJ4_9GLOM</name>
<reference evidence="1" key="1">
    <citation type="submission" date="2021-06" db="EMBL/GenBank/DDBJ databases">
        <authorList>
            <person name="Kallberg Y."/>
            <person name="Tangrot J."/>
            <person name="Rosling A."/>
        </authorList>
    </citation>
    <scope>NUCLEOTIDE SEQUENCE</scope>
    <source>
        <strain evidence="1">AU212A</strain>
    </source>
</reference>
<protein>
    <submittedName>
        <fullName evidence="1">11846_t:CDS:1</fullName>
    </submittedName>
</protein>
<dbReference type="Proteomes" id="UP000789860">
    <property type="component" value="Unassembled WGS sequence"/>
</dbReference>
<organism evidence="1 2">
    <name type="scientific">Scutellospora calospora</name>
    <dbReference type="NCBI Taxonomy" id="85575"/>
    <lineage>
        <taxon>Eukaryota</taxon>
        <taxon>Fungi</taxon>
        <taxon>Fungi incertae sedis</taxon>
        <taxon>Mucoromycota</taxon>
        <taxon>Glomeromycotina</taxon>
        <taxon>Glomeromycetes</taxon>
        <taxon>Diversisporales</taxon>
        <taxon>Gigasporaceae</taxon>
        <taxon>Scutellospora</taxon>
    </lineage>
</organism>
<comment type="caution">
    <text evidence="1">The sequence shown here is derived from an EMBL/GenBank/DDBJ whole genome shotgun (WGS) entry which is preliminary data.</text>
</comment>
<accession>A0ACA9LPJ4</accession>